<proteinExistence type="predicted"/>
<name>A0ABQ5NKT8_9BACI</name>
<sequence>MLLLLALLFICQLFLFLEQDREVVYLVKIVMTLAFLQWILKIPFIHS</sequence>
<protein>
    <submittedName>
        <fullName evidence="1">Uncharacterized protein</fullName>
    </submittedName>
</protein>
<dbReference type="Proteomes" id="UP001065593">
    <property type="component" value="Unassembled WGS sequence"/>
</dbReference>
<evidence type="ECO:0000313" key="2">
    <source>
        <dbReference type="Proteomes" id="UP001065593"/>
    </source>
</evidence>
<dbReference type="RefSeq" id="WP_264988501.1">
    <property type="nucleotide sequence ID" value="NZ_BRZA01000002.1"/>
</dbReference>
<gene>
    <name evidence="1" type="ORF">LYSBPC_18700</name>
</gene>
<accession>A0ABQ5NKT8</accession>
<keyword evidence="2" id="KW-1185">Reference proteome</keyword>
<evidence type="ECO:0000313" key="1">
    <source>
        <dbReference type="EMBL" id="GLC88743.1"/>
    </source>
</evidence>
<comment type="caution">
    <text evidence="1">The sequence shown here is derived from an EMBL/GenBank/DDBJ whole genome shotgun (WGS) entry which is preliminary data.</text>
</comment>
<dbReference type="EMBL" id="BRZA01000002">
    <property type="protein sequence ID" value="GLC88743.1"/>
    <property type="molecule type" value="Genomic_DNA"/>
</dbReference>
<reference evidence="1" key="1">
    <citation type="submission" date="2022-08" db="EMBL/GenBank/DDBJ databases">
        <title>Draft genome sequence of Lysinibacillus sp. strain KH24.</title>
        <authorList>
            <person name="Kanbe H."/>
            <person name="Itoh H."/>
        </authorList>
    </citation>
    <scope>NUCLEOTIDE SEQUENCE</scope>
    <source>
        <strain evidence="1">KH24</strain>
    </source>
</reference>
<organism evidence="1 2">
    <name type="scientific">Lysinibacillus piscis</name>
    <dbReference type="NCBI Taxonomy" id="2518931"/>
    <lineage>
        <taxon>Bacteria</taxon>
        <taxon>Bacillati</taxon>
        <taxon>Bacillota</taxon>
        <taxon>Bacilli</taxon>
        <taxon>Bacillales</taxon>
        <taxon>Bacillaceae</taxon>
        <taxon>Lysinibacillus</taxon>
    </lineage>
</organism>